<evidence type="ECO:0000313" key="7">
    <source>
        <dbReference type="Proteomes" id="UP001169862"/>
    </source>
</evidence>
<evidence type="ECO:0000256" key="1">
    <source>
        <dbReference type="ARBA" id="ARBA00004141"/>
    </source>
</evidence>
<comment type="caution">
    <text evidence="6">The sequence shown here is derived from an EMBL/GenBank/DDBJ whole genome shotgun (WGS) entry which is preliminary data.</text>
</comment>
<protein>
    <submittedName>
        <fullName evidence="6">Type IV pili methyl-accepting chemotaxis transducer N-terminal domain-containing protein</fullName>
    </submittedName>
</protein>
<evidence type="ECO:0000256" key="2">
    <source>
        <dbReference type="ARBA" id="ARBA00022692"/>
    </source>
</evidence>
<feature type="domain" description="NarX-like N-terminal" evidence="5">
    <location>
        <begin position="46"/>
        <end position="146"/>
    </location>
</feature>
<sequence>MSTNLMLTAFYQVRHRVVLMLALIMMLVVGIALPTAKVQAESINTLGDAINQAGSQRMLTQRMLKNYALIGQSIRGRSAQQQLDESIALFDQQLVNLKRYSNDLETLELLANVTEQWAIVKKEFQQTPQKNKALSLRNKNDALLTAANQVVLSLEHQSQTRTGQLVNVAGRQRMLSQRMAASYALMAWGFEAEIKPIYEQAYQEFDSALDYLSSNPTNSSAISSSLADVRQQFKRFTMTSQAADEHVYVPGLIDRSAEKVLKRMNEVTALYAGAFQ</sequence>
<comment type="subcellular location">
    <subcellularLocation>
        <location evidence="1">Membrane</location>
        <topology evidence="1">Multi-pass membrane protein</topology>
    </subcellularLocation>
</comment>
<gene>
    <name evidence="6" type="ORF">Q4490_07115</name>
</gene>
<evidence type="ECO:0000259" key="5">
    <source>
        <dbReference type="Pfam" id="PF13675"/>
    </source>
</evidence>
<dbReference type="GO" id="GO:0016020">
    <property type="term" value="C:membrane"/>
    <property type="evidence" value="ECO:0007669"/>
    <property type="project" value="UniProtKB-SubCell"/>
</dbReference>
<dbReference type="RefSeq" id="WP_303549535.1">
    <property type="nucleotide sequence ID" value="NZ_JAUOPG010000004.1"/>
</dbReference>
<dbReference type="AlphaFoldDB" id="A0AAW7XHW7"/>
<dbReference type="EMBL" id="JAUOPG010000004">
    <property type="protein sequence ID" value="MDO6453331.1"/>
    <property type="molecule type" value="Genomic_DNA"/>
</dbReference>
<evidence type="ECO:0000313" key="6">
    <source>
        <dbReference type="EMBL" id="MDO6453331.1"/>
    </source>
</evidence>
<keyword evidence="4" id="KW-0472">Membrane</keyword>
<dbReference type="InterPro" id="IPR042295">
    <property type="entry name" value="NarX-like_N_sf"/>
</dbReference>
<keyword evidence="2" id="KW-0812">Transmembrane</keyword>
<name>A0AAW7XHW7_9GAMM</name>
<dbReference type="Pfam" id="PF13675">
    <property type="entry name" value="PilJ"/>
    <property type="match status" value="2"/>
</dbReference>
<organism evidence="6 7">
    <name type="scientific">Neptunomonas phycophila</name>
    <dbReference type="NCBI Taxonomy" id="1572645"/>
    <lineage>
        <taxon>Bacteria</taxon>
        <taxon>Pseudomonadati</taxon>
        <taxon>Pseudomonadota</taxon>
        <taxon>Gammaproteobacteria</taxon>
        <taxon>Oceanospirillales</taxon>
        <taxon>Oceanospirillaceae</taxon>
        <taxon>Neptunomonas</taxon>
    </lineage>
</organism>
<evidence type="ECO:0000256" key="4">
    <source>
        <dbReference type="ARBA" id="ARBA00023136"/>
    </source>
</evidence>
<accession>A0AAW7XHW7</accession>
<dbReference type="Proteomes" id="UP001169862">
    <property type="component" value="Unassembled WGS sequence"/>
</dbReference>
<dbReference type="Gene3D" id="1.20.120.960">
    <property type="entry name" value="Histidine kinase NarX, sensor domain"/>
    <property type="match status" value="1"/>
</dbReference>
<dbReference type="InterPro" id="IPR029095">
    <property type="entry name" value="NarX-like_N"/>
</dbReference>
<evidence type="ECO:0000256" key="3">
    <source>
        <dbReference type="ARBA" id="ARBA00022989"/>
    </source>
</evidence>
<reference evidence="6" key="1">
    <citation type="submission" date="2023-07" db="EMBL/GenBank/DDBJ databases">
        <title>Genome content predicts the carbon catabolic preferences of heterotrophic bacteria.</title>
        <authorList>
            <person name="Gralka M."/>
        </authorList>
    </citation>
    <scope>NUCLEOTIDE SEQUENCE</scope>
    <source>
        <strain evidence="6">I2M16</strain>
    </source>
</reference>
<keyword evidence="3" id="KW-1133">Transmembrane helix</keyword>
<feature type="domain" description="NarX-like N-terminal" evidence="5">
    <location>
        <begin position="158"/>
        <end position="237"/>
    </location>
</feature>
<proteinExistence type="predicted"/>